<dbReference type="InterPro" id="IPR001789">
    <property type="entry name" value="Sig_transdc_resp-reg_receiver"/>
</dbReference>
<dbReference type="SMART" id="SM00448">
    <property type="entry name" value="REC"/>
    <property type="match status" value="1"/>
</dbReference>
<feature type="domain" description="EAL" evidence="3">
    <location>
        <begin position="440"/>
        <end position="694"/>
    </location>
</feature>
<dbReference type="SUPFAM" id="SSF55073">
    <property type="entry name" value="Nucleotide cyclase"/>
    <property type="match status" value="1"/>
</dbReference>
<evidence type="ECO:0000313" key="6">
    <source>
        <dbReference type="Proteomes" id="UP000283077"/>
    </source>
</evidence>
<reference evidence="5 6" key="1">
    <citation type="submission" date="2019-01" db="EMBL/GenBank/DDBJ databases">
        <authorList>
            <person name="Chen W.-M."/>
        </authorList>
    </citation>
    <scope>NUCLEOTIDE SEQUENCE [LARGE SCALE GENOMIC DNA]</scope>
    <source>
        <strain evidence="5 6">KYPC3</strain>
    </source>
</reference>
<dbReference type="Pfam" id="PF00072">
    <property type="entry name" value="Response_reg"/>
    <property type="match status" value="1"/>
</dbReference>
<dbReference type="OrthoDB" id="8553030at2"/>
<feature type="domain" description="GGDEF" evidence="4">
    <location>
        <begin position="298"/>
        <end position="431"/>
    </location>
</feature>
<evidence type="ECO:0000313" key="5">
    <source>
        <dbReference type="EMBL" id="RVU37181.1"/>
    </source>
</evidence>
<dbReference type="SUPFAM" id="SSF52172">
    <property type="entry name" value="CheY-like"/>
    <property type="match status" value="1"/>
</dbReference>
<dbReference type="Gene3D" id="3.20.20.450">
    <property type="entry name" value="EAL domain"/>
    <property type="match status" value="1"/>
</dbReference>
<dbReference type="CDD" id="cd01948">
    <property type="entry name" value="EAL"/>
    <property type="match status" value="1"/>
</dbReference>
<evidence type="ECO:0000256" key="1">
    <source>
        <dbReference type="PROSITE-ProRule" id="PRU00169"/>
    </source>
</evidence>
<accession>A0A437QRP5</accession>
<keyword evidence="6" id="KW-1185">Reference proteome</keyword>
<dbReference type="InterPro" id="IPR043128">
    <property type="entry name" value="Rev_trsase/Diguanyl_cyclase"/>
</dbReference>
<dbReference type="InterPro" id="IPR000160">
    <property type="entry name" value="GGDEF_dom"/>
</dbReference>
<proteinExistence type="predicted"/>
<keyword evidence="1" id="KW-0597">Phosphoprotein</keyword>
<sequence length="705" mass="78726">MSKTRATNNCALILLNPCRSLVAHFSHCGRWCPLKRRLAMSKAILLVDDEVAILRALQRVLTRAGYRVFICESAAAGLDLLAQQSVSLVISDFRMPGMKGSDFLAQVKALYPQTLGVILSAYADREALLASLNSGAAWKFLEKPWDDAQLLKDVEAALAEKERRQAEIQRTNLLLSSDEALLELSASGVVTRFNHAAAVVLSMPPSELRAKALSDIFTDINPIELATFFHKKDHDICLQSQHGDAISISHRISDIYHYLLKLTLVDALSSDVFDGLTDLLDQNTLLGRMEDLISVRSGPFAVVVLTIANFQNFVDTLPESVLEALLLNIGQTLNRQLSAKALLAYVASDRFVVVFPAIKHESAVQQFIGQLLHPFAQQLSIATEKVQLSFTVGYALSPQDGDSAKQLLHNAVTACHHNEVNPKAFYLRYDRAIVELKRQQFEISNSLYAAVEEQQLQLHYQPKISLLHGRCQSAEALLRWHHPKMGWISPALFIPIAERDGQIQLLGQWVLEQCFAQLKQWQQQNLGLQRLAINLSGRQLQDPNLPTQVQQLLQKYQLDPDVIELEITETFLMADIEQSRLLLLQLKQLGLHLAMDDFGTGYSSLAYLAKLPVDVLKLDRSLLIDLEDSPQSASMVRHMIRMAHELGMVVVAEGIESKGQVAILRDMQCDLIQGYVFSSALTEADFVVYVSSNTGQTQWEQFAND</sequence>
<dbReference type="Pfam" id="PF00563">
    <property type="entry name" value="EAL"/>
    <property type="match status" value="1"/>
</dbReference>
<dbReference type="PROSITE" id="PS50110">
    <property type="entry name" value="RESPONSE_REGULATORY"/>
    <property type="match status" value="1"/>
</dbReference>
<protein>
    <submittedName>
        <fullName evidence="5">EAL domain-containing protein</fullName>
    </submittedName>
</protein>
<organism evidence="5 6">
    <name type="scientific">Rheinheimera riviphila</name>
    <dbReference type="NCBI Taxonomy" id="1834037"/>
    <lineage>
        <taxon>Bacteria</taxon>
        <taxon>Pseudomonadati</taxon>
        <taxon>Pseudomonadota</taxon>
        <taxon>Gammaproteobacteria</taxon>
        <taxon>Chromatiales</taxon>
        <taxon>Chromatiaceae</taxon>
        <taxon>Rheinheimera</taxon>
    </lineage>
</organism>
<comment type="caution">
    <text evidence="5">The sequence shown here is derived from an EMBL/GenBank/DDBJ whole genome shotgun (WGS) entry which is preliminary data.</text>
</comment>
<dbReference type="Gene3D" id="3.30.70.270">
    <property type="match status" value="1"/>
</dbReference>
<dbReference type="AlphaFoldDB" id="A0A437QRP5"/>
<feature type="modified residue" description="4-aspartylphosphate" evidence="1">
    <location>
        <position position="92"/>
    </location>
</feature>
<dbReference type="PANTHER" id="PTHR33121:SF79">
    <property type="entry name" value="CYCLIC DI-GMP PHOSPHODIESTERASE PDED-RELATED"/>
    <property type="match status" value="1"/>
</dbReference>
<dbReference type="InterPro" id="IPR011006">
    <property type="entry name" value="CheY-like_superfamily"/>
</dbReference>
<evidence type="ECO:0000259" key="4">
    <source>
        <dbReference type="PROSITE" id="PS50887"/>
    </source>
</evidence>
<dbReference type="CDD" id="cd17569">
    <property type="entry name" value="REC_HupR-like"/>
    <property type="match status" value="1"/>
</dbReference>
<dbReference type="GO" id="GO:0000160">
    <property type="term" value="P:phosphorelay signal transduction system"/>
    <property type="evidence" value="ECO:0007669"/>
    <property type="project" value="InterPro"/>
</dbReference>
<feature type="domain" description="Response regulatory" evidence="2">
    <location>
        <begin position="43"/>
        <end position="158"/>
    </location>
</feature>
<dbReference type="InterPro" id="IPR050706">
    <property type="entry name" value="Cyclic-di-GMP_PDE-like"/>
</dbReference>
<evidence type="ECO:0000259" key="3">
    <source>
        <dbReference type="PROSITE" id="PS50883"/>
    </source>
</evidence>
<dbReference type="InterPro" id="IPR035919">
    <property type="entry name" value="EAL_sf"/>
</dbReference>
<dbReference type="SUPFAM" id="SSF141868">
    <property type="entry name" value="EAL domain-like"/>
    <property type="match status" value="1"/>
</dbReference>
<dbReference type="InterPro" id="IPR001633">
    <property type="entry name" value="EAL_dom"/>
</dbReference>
<dbReference type="SMART" id="SM00052">
    <property type="entry name" value="EAL"/>
    <property type="match status" value="1"/>
</dbReference>
<evidence type="ECO:0000259" key="2">
    <source>
        <dbReference type="PROSITE" id="PS50110"/>
    </source>
</evidence>
<dbReference type="EMBL" id="SACS01000011">
    <property type="protein sequence ID" value="RVU37181.1"/>
    <property type="molecule type" value="Genomic_DNA"/>
</dbReference>
<dbReference type="SMART" id="SM00267">
    <property type="entry name" value="GGDEF"/>
    <property type="match status" value="1"/>
</dbReference>
<dbReference type="PROSITE" id="PS50883">
    <property type="entry name" value="EAL"/>
    <property type="match status" value="1"/>
</dbReference>
<dbReference type="Gene3D" id="3.40.50.2300">
    <property type="match status" value="1"/>
</dbReference>
<dbReference type="Pfam" id="PF00990">
    <property type="entry name" value="GGDEF"/>
    <property type="match status" value="1"/>
</dbReference>
<dbReference type="PANTHER" id="PTHR33121">
    <property type="entry name" value="CYCLIC DI-GMP PHOSPHODIESTERASE PDEF"/>
    <property type="match status" value="1"/>
</dbReference>
<dbReference type="InterPro" id="IPR029787">
    <property type="entry name" value="Nucleotide_cyclase"/>
</dbReference>
<dbReference type="GO" id="GO:0071111">
    <property type="term" value="F:cyclic-guanylate-specific phosphodiesterase activity"/>
    <property type="evidence" value="ECO:0007669"/>
    <property type="project" value="InterPro"/>
</dbReference>
<dbReference type="Proteomes" id="UP000283077">
    <property type="component" value="Unassembled WGS sequence"/>
</dbReference>
<dbReference type="PROSITE" id="PS50887">
    <property type="entry name" value="GGDEF"/>
    <property type="match status" value="1"/>
</dbReference>
<name>A0A437QRP5_9GAMM</name>
<gene>
    <name evidence="5" type="ORF">EOE67_11340</name>
</gene>